<dbReference type="EMBL" id="ML975151">
    <property type="protein sequence ID" value="KAF1815929.1"/>
    <property type="molecule type" value="Genomic_DNA"/>
</dbReference>
<organism evidence="1">
    <name type="scientific">Eremomyces bilateralis CBS 781.70</name>
    <dbReference type="NCBI Taxonomy" id="1392243"/>
    <lineage>
        <taxon>Eukaryota</taxon>
        <taxon>Fungi</taxon>
        <taxon>Dikarya</taxon>
        <taxon>Ascomycota</taxon>
        <taxon>Pezizomycotina</taxon>
        <taxon>Dothideomycetes</taxon>
        <taxon>Dothideomycetes incertae sedis</taxon>
        <taxon>Eremomycetales</taxon>
        <taxon>Eremomycetaceae</taxon>
        <taxon>Eremomyces</taxon>
    </lineage>
</organism>
<evidence type="ECO:0000313" key="3">
    <source>
        <dbReference type="RefSeq" id="XP_033537560.1"/>
    </source>
</evidence>
<reference evidence="1 3" key="1">
    <citation type="submission" date="2020-01" db="EMBL/GenBank/DDBJ databases">
        <authorList>
            <consortium name="DOE Joint Genome Institute"/>
            <person name="Haridas S."/>
            <person name="Albert R."/>
            <person name="Binder M."/>
            <person name="Bloem J."/>
            <person name="Labutti K."/>
            <person name="Salamov A."/>
            <person name="Andreopoulos B."/>
            <person name="Baker S.E."/>
            <person name="Barry K."/>
            <person name="Bills G."/>
            <person name="Bluhm B.H."/>
            <person name="Cannon C."/>
            <person name="Castanera R."/>
            <person name="Culley D.E."/>
            <person name="Daum C."/>
            <person name="Ezra D."/>
            <person name="Gonzalez J.B."/>
            <person name="Henrissat B."/>
            <person name="Kuo A."/>
            <person name="Liang C."/>
            <person name="Lipzen A."/>
            <person name="Lutzoni F."/>
            <person name="Magnuson J."/>
            <person name="Mondo S."/>
            <person name="Nolan M."/>
            <person name="Ohm R."/>
            <person name="Pangilinan J."/>
            <person name="Park H.-J."/>
            <person name="Ramirez L."/>
            <person name="Alfaro M."/>
            <person name="Sun H."/>
            <person name="Tritt A."/>
            <person name="Yoshinaga Y."/>
            <person name="Zwiers L.-H."/>
            <person name="Turgeon B.G."/>
            <person name="Goodwin S.B."/>
            <person name="Spatafora J.W."/>
            <person name="Crous P.W."/>
            <person name="Grigoriev I.V."/>
        </authorList>
    </citation>
    <scope>NUCLEOTIDE SEQUENCE</scope>
    <source>
        <strain evidence="1 3">CBS 781.70</strain>
    </source>
</reference>
<reference evidence="3" key="3">
    <citation type="submission" date="2025-04" db="UniProtKB">
        <authorList>
            <consortium name="RefSeq"/>
        </authorList>
    </citation>
    <scope>IDENTIFICATION</scope>
    <source>
        <strain evidence="3">CBS 781.70</strain>
    </source>
</reference>
<evidence type="ECO:0000313" key="2">
    <source>
        <dbReference type="Proteomes" id="UP000504638"/>
    </source>
</evidence>
<accession>A0A6G1GDI4</accession>
<name>A0A6G1GDI4_9PEZI</name>
<reference evidence="3" key="2">
    <citation type="submission" date="2020-04" db="EMBL/GenBank/DDBJ databases">
        <authorList>
            <consortium name="NCBI Genome Project"/>
        </authorList>
    </citation>
    <scope>NUCLEOTIDE SEQUENCE</scope>
    <source>
        <strain evidence="3">CBS 781.70</strain>
    </source>
</reference>
<evidence type="ECO:0000313" key="1">
    <source>
        <dbReference type="EMBL" id="KAF1815929.1"/>
    </source>
</evidence>
<protein>
    <submittedName>
        <fullName evidence="1 3">Uncharacterized protein</fullName>
    </submittedName>
</protein>
<dbReference type="GO" id="GO:0006360">
    <property type="term" value="P:transcription by RNA polymerase I"/>
    <property type="evidence" value="ECO:0007669"/>
    <property type="project" value="InterPro"/>
</dbReference>
<sequence>MPKSKERLHRQKPKTRQATIFDACAGRVSGRGKLVRDVREDQNTRSGRKIRLAPEEALLKRYCAPDGLESSALYFSGTSDLRPDLIPDSELLRAIHHYTTHLFKGLGAGESDPCWGAFDGTAMLALGVLVEETVRELVGDSGDLAFVGGVEIKKGESHDQMEEKLDIETVIGPKSTERKQGGRWEDGIFIVPE</sequence>
<dbReference type="GeneID" id="54421619"/>
<dbReference type="InterPro" id="IPR022793">
    <property type="entry name" value="Rrn10"/>
</dbReference>
<dbReference type="Proteomes" id="UP000504638">
    <property type="component" value="Unplaced"/>
</dbReference>
<keyword evidence="2" id="KW-1185">Reference proteome</keyword>
<dbReference type="PANTHER" id="PTHR28054">
    <property type="entry name" value="RNA POLYMERASE I-SPECIFIC TRANSCRIPTION INITIATION FACTOR RRN10"/>
    <property type="match status" value="1"/>
</dbReference>
<dbReference type="AlphaFoldDB" id="A0A6G1GDI4"/>
<dbReference type="RefSeq" id="XP_033537560.1">
    <property type="nucleotide sequence ID" value="XM_033681049.1"/>
</dbReference>
<dbReference type="OrthoDB" id="2565191at2759"/>
<proteinExistence type="predicted"/>
<dbReference type="PANTHER" id="PTHR28054:SF1">
    <property type="entry name" value="RNA POLYMERASE I-SPECIFIC TRANSCRIPTION INITIATION FACTOR RRN10"/>
    <property type="match status" value="1"/>
</dbReference>
<gene>
    <name evidence="1 3" type="ORF">P152DRAFT_471302</name>
</gene>